<organism evidence="2 3">
    <name type="scientific">Pseudooceanicola sediminis</name>
    <dbReference type="NCBI Taxonomy" id="2211117"/>
    <lineage>
        <taxon>Bacteria</taxon>
        <taxon>Pseudomonadati</taxon>
        <taxon>Pseudomonadota</taxon>
        <taxon>Alphaproteobacteria</taxon>
        <taxon>Rhodobacterales</taxon>
        <taxon>Paracoccaceae</taxon>
        <taxon>Pseudooceanicola</taxon>
    </lineage>
</organism>
<dbReference type="InterPro" id="IPR036366">
    <property type="entry name" value="PGBDSf"/>
</dbReference>
<name>A0A399IUT1_9RHOB</name>
<feature type="domain" description="Peptidoglycan binding-like" evidence="1">
    <location>
        <begin position="104"/>
        <end position="147"/>
    </location>
</feature>
<gene>
    <name evidence="2" type="ORF">DL237_20175</name>
</gene>
<sequence length="168" mass="17399">MVVLLGACTPQLPPFLPLGPAEVTTLYDKRPAEAALHGCWDHDPQARLAPGAASPRPGSALFDSLSLTGTGASAIRLPARALPHPVSASGLSFRVPCPAQMTTERIATLQRALAARGLYDGPISGHMSAATRAAIRAYQGARGLDSDLLSLAAARQMGLIDIGLEESP</sequence>
<accession>A0A399IUT1</accession>
<evidence type="ECO:0000313" key="2">
    <source>
        <dbReference type="EMBL" id="RII36895.1"/>
    </source>
</evidence>
<dbReference type="Pfam" id="PF01471">
    <property type="entry name" value="PG_binding_1"/>
    <property type="match status" value="1"/>
</dbReference>
<reference evidence="2 3" key="1">
    <citation type="submission" date="2018-08" db="EMBL/GenBank/DDBJ databases">
        <title>Pseudooceanicola sediminis CY03 in the family Rhodobacteracea.</title>
        <authorList>
            <person name="Zhang Y.-J."/>
        </authorList>
    </citation>
    <scope>NUCLEOTIDE SEQUENCE [LARGE SCALE GENOMIC DNA]</scope>
    <source>
        <strain evidence="2 3">CY03</strain>
    </source>
</reference>
<dbReference type="SUPFAM" id="SSF47090">
    <property type="entry name" value="PGBD-like"/>
    <property type="match status" value="1"/>
</dbReference>
<dbReference type="InterPro" id="IPR002477">
    <property type="entry name" value="Peptidoglycan-bd-like"/>
</dbReference>
<dbReference type="Proteomes" id="UP000265848">
    <property type="component" value="Unassembled WGS sequence"/>
</dbReference>
<evidence type="ECO:0000313" key="3">
    <source>
        <dbReference type="Proteomes" id="UP000265848"/>
    </source>
</evidence>
<proteinExistence type="predicted"/>
<comment type="caution">
    <text evidence="2">The sequence shown here is derived from an EMBL/GenBank/DDBJ whole genome shotgun (WGS) entry which is preliminary data.</text>
</comment>
<protein>
    <submittedName>
        <fullName evidence="2">Peptidoglycan-binding protein</fullName>
    </submittedName>
</protein>
<evidence type="ECO:0000259" key="1">
    <source>
        <dbReference type="Pfam" id="PF01471"/>
    </source>
</evidence>
<dbReference type="InterPro" id="IPR036365">
    <property type="entry name" value="PGBD-like_sf"/>
</dbReference>
<dbReference type="RefSeq" id="WP_119400785.1">
    <property type="nucleotide sequence ID" value="NZ_QWJJ01000030.1"/>
</dbReference>
<dbReference type="AlphaFoldDB" id="A0A399IUT1"/>
<dbReference type="OrthoDB" id="7861420at2"/>
<dbReference type="Gene3D" id="1.10.101.10">
    <property type="entry name" value="PGBD-like superfamily/PGBD"/>
    <property type="match status" value="1"/>
</dbReference>
<dbReference type="EMBL" id="QWJJ01000030">
    <property type="protein sequence ID" value="RII36895.1"/>
    <property type="molecule type" value="Genomic_DNA"/>
</dbReference>
<keyword evidence="3" id="KW-1185">Reference proteome</keyword>